<dbReference type="EMBL" id="MSJM01000007">
    <property type="protein sequence ID" value="OLF47374.1"/>
    <property type="molecule type" value="Genomic_DNA"/>
</dbReference>
<dbReference type="CDD" id="cd00093">
    <property type="entry name" value="HTH_XRE"/>
    <property type="match status" value="1"/>
</dbReference>
<dbReference type="InterPro" id="IPR001387">
    <property type="entry name" value="Cro/C1-type_HTH"/>
</dbReference>
<dbReference type="Gene3D" id="1.10.260.40">
    <property type="entry name" value="lambda repressor-like DNA-binding domains"/>
    <property type="match status" value="1"/>
</dbReference>
<sequence length="79" mass="8938">MTINLKRLKAERIASGMTQDEVAHRMGWKTRTPYAKRENGIVSIGADELAQITLIFGLPMEKITIFFDNDVPEMEQSLA</sequence>
<dbReference type="AlphaFoldDB" id="A0A1Q8E6I3"/>
<gene>
    <name evidence="2" type="ORF">BU202_08625</name>
</gene>
<protein>
    <submittedName>
        <fullName evidence="2">Transcriptional regulator</fullName>
    </submittedName>
</protein>
<dbReference type="GO" id="GO:0003677">
    <property type="term" value="F:DNA binding"/>
    <property type="evidence" value="ECO:0007669"/>
    <property type="project" value="InterPro"/>
</dbReference>
<dbReference type="PROSITE" id="PS50943">
    <property type="entry name" value="HTH_CROC1"/>
    <property type="match status" value="1"/>
</dbReference>
<dbReference type="SMART" id="SM00530">
    <property type="entry name" value="HTH_XRE"/>
    <property type="match status" value="1"/>
</dbReference>
<dbReference type="InterPro" id="IPR010982">
    <property type="entry name" value="Lambda_DNA-bd_dom_sf"/>
</dbReference>
<dbReference type="OrthoDB" id="2971638at2"/>
<dbReference type="Proteomes" id="UP000186890">
    <property type="component" value="Unassembled WGS sequence"/>
</dbReference>
<proteinExistence type="predicted"/>
<dbReference type="Pfam" id="PF01381">
    <property type="entry name" value="HTH_3"/>
    <property type="match status" value="1"/>
</dbReference>
<evidence type="ECO:0000259" key="1">
    <source>
        <dbReference type="PROSITE" id="PS50943"/>
    </source>
</evidence>
<comment type="caution">
    <text evidence="2">The sequence shown here is derived from an EMBL/GenBank/DDBJ whole genome shotgun (WGS) entry which is preliminary data.</text>
</comment>
<keyword evidence="3" id="KW-1185">Reference proteome</keyword>
<dbReference type="SUPFAM" id="SSF47413">
    <property type="entry name" value="lambda repressor-like DNA-binding domains"/>
    <property type="match status" value="1"/>
</dbReference>
<organism evidence="2 3">
    <name type="scientific">Streptococcus cuniculi</name>
    <dbReference type="NCBI Taxonomy" id="1432788"/>
    <lineage>
        <taxon>Bacteria</taxon>
        <taxon>Bacillati</taxon>
        <taxon>Bacillota</taxon>
        <taxon>Bacilli</taxon>
        <taxon>Lactobacillales</taxon>
        <taxon>Streptococcaceae</taxon>
        <taxon>Streptococcus</taxon>
    </lineage>
</organism>
<dbReference type="RefSeq" id="WP_074412900.1">
    <property type="nucleotide sequence ID" value="NZ_MSJM01000007.1"/>
</dbReference>
<evidence type="ECO:0000313" key="2">
    <source>
        <dbReference type="EMBL" id="OLF47374.1"/>
    </source>
</evidence>
<reference evidence="3" key="1">
    <citation type="submission" date="2016-12" db="EMBL/GenBank/DDBJ databases">
        <authorList>
            <person name="Gulvik C.A."/>
        </authorList>
    </citation>
    <scope>NUCLEOTIDE SEQUENCE [LARGE SCALE GENOMIC DNA]</scope>
    <source>
        <strain evidence="3">NED12-00049-6B</strain>
    </source>
</reference>
<accession>A0A1Q8E6I3</accession>
<feature type="domain" description="HTH cro/C1-type" evidence="1">
    <location>
        <begin position="8"/>
        <end position="63"/>
    </location>
</feature>
<evidence type="ECO:0000313" key="3">
    <source>
        <dbReference type="Proteomes" id="UP000186890"/>
    </source>
</evidence>
<name>A0A1Q8E6I3_9STRE</name>